<dbReference type="AlphaFoldDB" id="A0A6B0UC29"/>
<protein>
    <submittedName>
        <fullName evidence="2">Putative secreted protein</fullName>
    </submittedName>
</protein>
<evidence type="ECO:0000313" key="2">
    <source>
        <dbReference type="EMBL" id="MXU88171.1"/>
    </source>
</evidence>
<sequence>MFLKIVSLIFSEWLSAAQNANQQCLSHNPHVLDIVIICANHVTCVSNGRAVARRNRAKNFEFILLCNSISKQQTTINGVIVFEAMSRSKIKVRRADVPLA</sequence>
<organism evidence="2">
    <name type="scientific">Ixodes ricinus</name>
    <name type="common">Common tick</name>
    <name type="synonym">Acarus ricinus</name>
    <dbReference type="NCBI Taxonomy" id="34613"/>
    <lineage>
        <taxon>Eukaryota</taxon>
        <taxon>Metazoa</taxon>
        <taxon>Ecdysozoa</taxon>
        <taxon>Arthropoda</taxon>
        <taxon>Chelicerata</taxon>
        <taxon>Arachnida</taxon>
        <taxon>Acari</taxon>
        <taxon>Parasitiformes</taxon>
        <taxon>Ixodida</taxon>
        <taxon>Ixodoidea</taxon>
        <taxon>Ixodidae</taxon>
        <taxon>Ixodinae</taxon>
        <taxon>Ixodes</taxon>
    </lineage>
</organism>
<proteinExistence type="predicted"/>
<dbReference type="EMBL" id="GIFC01006088">
    <property type="protein sequence ID" value="MXU88171.1"/>
    <property type="molecule type" value="Transcribed_RNA"/>
</dbReference>
<keyword evidence="1" id="KW-0732">Signal</keyword>
<feature type="chain" id="PRO_5025603481" evidence="1">
    <location>
        <begin position="18"/>
        <end position="100"/>
    </location>
</feature>
<evidence type="ECO:0000256" key="1">
    <source>
        <dbReference type="SAM" id="SignalP"/>
    </source>
</evidence>
<reference evidence="2" key="1">
    <citation type="submission" date="2019-12" db="EMBL/GenBank/DDBJ databases">
        <title>An insight into the sialome of adult female Ixodes ricinus ticks feeding for 6 days.</title>
        <authorList>
            <person name="Perner J."/>
            <person name="Ribeiro J.M.C."/>
        </authorList>
    </citation>
    <scope>NUCLEOTIDE SEQUENCE</scope>
    <source>
        <strain evidence="2">Semi-engorged</strain>
        <tissue evidence="2">Salivary glands</tissue>
    </source>
</reference>
<name>A0A6B0UC29_IXORI</name>
<feature type="signal peptide" evidence="1">
    <location>
        <begin position="1"/>
        <end position="17"/>
    </location>
</feature>
<accession>A0A6B0UC29</accession>